<dbReference type="PANTHER" id="PTHR42923:SF3">
    <property type="entry name" value="PROTOPORPHYRINOGEN OXIDASE"/>
    <property type="match status" value="1"/>
</dbReference>
<dbReference type="GO" id="GO:0004729">
    <property type="term" value="F:oxygen-dependent protoporphyrinogen oxidase activity"/>
    <property type="evidence" value="ECO:0007669"/>
    <property type="project" value="UniProtKB-UniRule"/>
</dbReference>
<dbReference type="UniPathway" id="UPA00251">
    <property type="reaction ID" value="UER00324"/>
</dbReference>
<evidence type="ECO:0000256" key="9">
    <source>
        <dbReference type="ARBA" id="ARBA00023244"/>
    </source>
</evidence>
<keyword evidence="6 11" id="KW-0274">FAD</keyword>
<name>A0A067Q4T1_9AGAM</name>
<evidence type="ECO:0000256" key="8">
    <source>
        <dbReference type="ARBA" id="ARBA00023133"/>
    </source>
</evidence>
<dbReference type="EMBL" id="KL197717">
    <property type="protein sequence ID" value="KDQ58487.1"/>
    <property type="molecule type" value="Genomic_DNA"/>
</dbReference>
<dbReference type="Proteomes" id="UP000027265">
    <property type="component" value="Unassembled WGS sequence"/>
</dbReference>
<dbReference type="SUPFAM" id="SSF54373">
    <property type="entry name" value="FAD-linked reductases, C-terminal domain"/>
    <property type="match status" value="1"/>
</dbReference>
<dbReference type="GO" id="GO:0006782">
    <property type="term" value="P:protoporphyrinogen IX biosynthetic process"/>
    <property type="evidence" value="ECO:0007669"/>
    <property type="project" value="UniProtKB-UniRule"/>
</dbReference>
<gene>
    <name evidence="13" type="ORF">JAAARDRAFT_193052</name>
</gene>
<feature type="domain" description="Amine oxidase" evidence="12">
    <location>
        <begin position="13"/>
        <end position="351"/>
    </location>
</feature>
<organism evidence="13 14">
    <name type="scientific">Jaapia argillacea MUCL 33604</name>
    <dbReference type="NCBI Taxonomy" id="933084"/>
    <lineage>
        <taxon>Eukaryota</taxon>
        <taxon>Fungi</taxon>
        <taxon>Dikarya</taxon>
        <taxon>Basidiomycota</taxon>
        <taxon>Agaricomycotina</taxon>
        <taxon>Agaricomycetes</taxon>
        <taxon>Agaricomycetidae</taxon>
        <taxon>Jaapiales</taxon>
        <taxon>Jaapiaceae</taxon>
        <taxon>Jaapia</taxon>
    </lineage>
</organism>
<dbReference type="STRING" id="933084.A0A067Q4T1"/>
<dbReference type="AlphaFoldDB" id="A0A067Q4T1"/>
<evidence type="ECO:0000256" key="4">
    <source>
        <dbReference type="ARBA" id="ARBA00012867"/>
    </source>
</evidence>
<comment type="function">
    <text evidence="1 11">Catalyzes the 6-electron oxidation of protoporphyrinogen-IX to form protoporphyrin-IX.</text>
</comment>
<evidence type="ECO:0000256" key="6">
    <source>
        <dbReference type="ARBA" id="ARBA00022827"/>
    </source>
</evidence>
<dbReference type="OrthoDB" id="438553at2759"/>
<dbReference type="SUPFAM" id="SSF51905">
    <property type="entry name" value="FAD/NAD(P)-binding domain"/>
    <property type="match status" value="1"/>
</dbReference>
<dbReference type="PANTHER" id="PTHR42923">
    <property type="entry name" value="PROTOPORPHYRINOGEN OXIDASE"/>
    <property type="match status" value="1"/>
</dbReference>
<dbReference type="EC" id="1.3.3.4" evidence="4 11"/>
<evidence type="ECO:0000256" key="7">
    <source>
        <dbReference type="ARBA" id="ARBA00023002"/>
    </source>
</evidence>
<dbReference type="GO" id="GO:0005743">
    <property type="term" value="C:mitochondrial inner membrane"/>
    <property type="evidence" value="ECO:0007669"/>
    <property type="project" value="UniProtKB-SubCell"/>
</dbReference>
<evidence type="ECO:0000313" key="14">
    <source>
        <dbReference type="Proteomes" id="UP000027265"/>
    </source>
</evidence>
<keyword evidence="7 11" id="KW-0560">Oxidoreductase</keyword>
<evidence type="ECO:0000256" key="11">
    <source>
        <dbReference type="RuleBase" id="RU367069"/>
    </source>
</evidence>
<comment type="subcellular location">
    <subcellularLocation>
        <location evidence="11">Mitochondrion inner membrane</location>
    </subcellularLocation>
</comment>
<protein>
    <recommendedName>
        <fullName evidence="4 11">Protoporphyrinogen oxidase</fullName>
        <ecNumber evidence="4 11">1.3.3.4</ecNumber>
    </recommendedName>
</protein>
<evidence type="ECO:0000313" key="13">
    <source>
        <dbReference type="EMBL" id="KDQ58487.1"/>
    </source>
</evidence>
<dbReference type="Gene3D" id="3.50.50.60">
    <property type="entry name" value="FAD/NAD(P)-binding domain"/>
    <property type="match status" value="1"/>
</dbReference>
<keyword evidence="9 11" id="KW-0627">Porphyrin biosynthesis</keyword>
<reference evidence="14" key="1">
    <citation type="journal article" date="2014" name="Proc. Natl. Acad. Sci. U.S.A.">
        <title>Extensive sampling of basidiomycete genomes demonstrates inadequacy of the white-rot/brown-rot paradigm for wood decay fungi.</title>
        <authorList>
            <person name="Riley R."/>
            <person name="Salamov A.A."/>
            <person name="Brown D.W."/>
            <person name="Nagy L.G."/>
            <person name="Floudas D."/>
            <person name="Held B.W."/>
            <person name="Levasseur A."/>
            <person name="Lombard V."/>
            <person name="Morin E."/>
            <person name="Otillar R."/>
            <person name="Lindquist E.A."/>
            <person name="Sun H."/>
            <person name="LaButti K.M."/>
            <person name="Schmutz J."/>
            <person name="Jabbour D."/>
            <person name="Luo H."/>
            <person name="Baker S.E."/>
            <person name="Pisabarro A.G."/>
            <person name="Walton J.D."/>
            <person name="Blanchette R.A."/>
            <person name="Henrissat B."/>
            <person name="Martin F."/>
            <person name="Cullen D."/>
            <person name="Hibbett D.S."/>
            <person name="Grigoriev I.V."/>
        </authorList>
    </citation>
    <scope>NUCLEOTIDE SEQUENCE [LARGE SCALE GENOMIC DNA]</scope>
    <source>
        <strain evidence="14">MUCL 33604</strain>
    </source>
</reference>
<evidence type="ECO:0000256" key="5">
    <source>
        <dbReference type="ARBA" id="ARBA00022630"/>
    </source>
</evidence>
<evidence type="ECO:0000259" key="12">
    <source>
        <dbReference type="Pfam" id="PF01593"/>
    </source>
</evidence>
<dbReference type="InterPro" id="IPR004572">
    <property type="entry name" value="Protoporphyrinogen_oxidase"/>
</dbReference>
<proteinExistence type="inferred from homology"/>
<dbReference type="InterPro" id="IPR036188">
    <property type="entry name" value="FAD/NAD-bd_sf"/>
</dbReference>
<dbReference type="InterPro" id="IPR002937">
    <property type="entry name" value="Amino_oxidase"/>
</dbReference>
<evidence type="ECO:0000256" key="3">
    <source>
        <dbReference type="ARBA" id="ARBA00010551"/>
    </source>
</evidence>
<comment type="catalytic activity">
    <reaction evidence="10 11">
        <text>protoporphyrinogen IX + 3 O2 = protoporphyrin IX + 3 H2O2</text>
        <dbReference type="Rhea" id="RHEA:25576"/>
        <dbReference type="ChEBI" id="CHEBI:15379"/>
        <dbReference type="ChEBI" id="CHEBI:16240"/>
        <dbReference type="ChEBI" id="CHEBI:57306"/>
        <dbReference type="ChEBI" id="CHEBI:57307"/>
        <dbReference type="EC" id="1.3.3.4"/>
    </reaction>
</comment>
<evidence type="ECO:0000256" key="2">
    <source>
        <dbReference type="ARBA" id="ARBA00005073"/>
    </source>
</evidence>
<dbReference type="NCBIfam" id="TIGR00562">
    <property type="entry name" value="proto_IX_ox"/>
    <property type="match status" value="1"/>
</dbReference>
<dbReference type="FunCoup" id="A0A067Q4T1">
    <property type="interactions" value="224"/>
</dbReference>
<comment type="cofactor">
    <cofactor evidence="11">
        <name>FAD</name>
        <dbReference type="ChEBI" id="CHEBI:57692"/>
    </cofactor>
    <text evidence="11">Binds 1 FAD per subunit.</text>
</comment>
<evidence type="ECO:0000256" key="1">
    <source>
        <dbReference type="ARBA" id="ARBA00002600"/>
    </source>
</evidence>
<keyword evidence="8 11" id="KW-0350">Heme biosynthesis</keyword>
<dbReference type="InParanoid" id="A0A067Q4T1"/>
<dbReference type="HOGENOM" id="CLU_009629_1_1_1"/>
<dbReference type="Pfam" id="PF01593">
    <property type="entry name" value="Amino_oxidase"/>
    <property type="match status" value="1"/>
</dbReference>
<comment type="pathway">
    <text evidence="2 11">Porphyrin-containing compound metabolism; protoporphyrin-IX biosynthesis; protoporphyrin-IX from protoporphyrinogen-IX: step 1/1.</text>
</comment>
<keyword evidence="14" id="KW-1185">Reference proteome</keyword>
<accession>A0A067Q4T1</accession>
<comment type="similarity">
    <text evidence="3 11">Belongs to the protoporphyrinogen/coproporphyrinogen oxidase family. Protoporphyrinogen oxidase subfamily.</text>
</comment>
<dbReference type="InterPro" id="IPR050464">
    <property type="entry name" value="Zeta_carotene_desat/Oxidored"/>
</dbReference>
<evidence type="ECO:0000256" key="10">
    <source>
        <dbReference type="ARBA" id="ARBA00047554"/>
    </source>
</evidence>
<sequence>MPPTHITILGGGITGLSSALHLSRRYPSSLITLLEKSPRFGGWIRSERVQVSSPNTSKKIGQHNENETNSASVVLEYGPRTLRPNSKAVLELINLLSLSTSLITIPRSHPSAQNRFLQVSGTQGLTKLPSSLLSFLTSPLLWPVLRELAFRPPNRRIQGVEDDESVHSFLSRRFGETFARRYGSALVHGIYAADSRILSVRAAFPTLWDAESRGFGSVGRGVLFGAFGVGKSSGEERYELGSIEEKMKGVSVYSFRDGMETLVQALVRDLEGMKNVRLVKDVEVTSVRPIEEDKSFEITTCSQPMHRTTHIFSTLPLSTLHHLLPPSSPLPLAHLQANPSSNVRVINLVFPPTDKKILPDGFGYLIPRPEAGYPAAGEGHEGELGMLGVVFDSCSLGAQDYSLPQSSSSSSHSTSPSQFTKLTIMQGGPYPLSPSPTPLASLLRTLSSHLPSLPDPVLVKSHTHMACIPTPTPGHTKRMEELKGALRVWQGGRFEVGGAGVGGVSLGDCVLAGKVAGAAWD</sequence>
<keyword evidence="5 11" id="KW-0285">Flavoprotein</keyword>